<accession>A0A6J4LL42</accession>
<dbReference type="AlphaFoldDB" id="A0A6J4LL42"/>
<evidence type="ECO:0008006" key="2">
    <source>
        <dbReference type="Google" id="ProtNLM"/>
    </source>
</evidence>
<evidence type="ECO:0000313" key="1">
    <source>
        <dbReference type="EMBL" id="CAA9334646.1"/>
    </source>
</evidence>
<name>A0A6J4LL42_9BACT</name>
<organism evidence="1">
    <name type="scientific">uncultured Gemmatimonadaceae bacterium</name>
    <dbReference type="NCBI Taxonomy" id="246130"/>
    <lineage>
        <taxon>Bacteria</taxon>
        <taxon>Pseudomonadati</taxon>
        <taxon>Gemmatimonadota</taxon>
        <taxon>Gemmatimonadia</taxon>
        <taxon>Gemmatimonadales</taxon>
        <taxon>Gemmatimonadaceae</taxon>
        <taxon>environmental samples</taxon>
    </lineage>
</organism>
<reference evidence="1" key="1">
    <citation type="submission" date="2020-02" db="EMBL/GenBank/DDBJ databases">
        <authorList>
            <person name="Meier V. D."/>
        </authorList>
    </citation>
    <scope>NUCLEOTIDE SEQUENCE</scope>
    <source>
        <strain evidence="1">AVDCRST_MAG40</strain>
    </source>
</reference>
<dbReference type="EMBL" id="CADCTX010000626">
    <property type="protein sequence ID" value="CAA9334646.1"/>
    <property type="molecule type" value="Genomic_DNA"/>
</dbReference>
<protein>
    <recommendedName>
        <fullName evidence="2">Lipoprotein</fullName>
    </recommendedName>
</protein>
<proteinExistence type="predicted"/>
<gene>
    <name evidence="1" type="ORF">AVDCRST_MAG40-2097</name>
</gene>
<sequence length="413" mass="44086">MAALAALVVVAAGCERIANSTPERRLQRRVARLLPSIERNTGLRFKREPRVEPRTSAEVRRFVEAGFRESRAARDLAGYELAYKMFGLLPPKLSLRKILLDLLEEQVAGFYDPKTKALYVVTDMPSSTLDVTVAHELVHALQDQYVNLDSLRQAEVDNDRATAAQAAVEGHATYVSMLGLAKAEDLASVPGGWATIAAGIREQSTTAAGLGAAPDAVREGLIFPYAAGLPFVAAGYASRPGAGIVSDAPHSTEQVLHPNAYREPRDEPTQVGLPALAGATVRYENTLGEFETRLVLSEQLRDTVVAFRAAAGWDGDRYAVVALPDGGEGLVWATVWDTPADADDFRGQLAAAYTRRYRIEAGALSAGRGSAGGRSVSIAATTVDGRPVVVLSDLPTDAAMAPLDPARVTLGQR</sequence>